<dbReference type="InterPro" id="IPR045392">
    <property type="entry name" value="DUF6519"/>
</dbReference>
<sequence>MHGDFSRLVFRPDKRYSAVLAQQGRVQLDSDANEQALLNLHLARTLTRDLVGPHGGPRGAAGFGLSYQPKGKDPANLEISPGRYYVDGILVDSSRPVPGQAVADPTPQDAPADTGNPAAAPAPAGWTYWDQPDAYRGRENDIDHLPDPPFLAYVRVWEALVTAVQDPAIRESALGVTLPDTTVRTKVAWQVLPLSKKDGFDPGGDAGPDQVRAAFERWVGAARSTGRLAARTDEPPSTEDACLVAPDSRYRGPENQLYRVEVHRGGRVGGPKPATFTWSRENGSVVFGIRAVAGVWVTLTALGRDGKLGLDVGDWVEVLDDAAVARDLASPLLRVEDVDTEAGRVKLSGEPPAGVARDAARHPFLRRWDHRATGLRGAPQADEGALRVQEGGWIDLEDGVQVWFAKDGVYRTGDYWLIPARTLTGEVEWPRDSRGRPLLQEPHGVHVHYAPLAWVQGPTQVVDLRRQFPPLAT</sequence>
<evidence type="ECO:0000313" key="2">
    <source>
        <dbReference type="EMBL" id="SHF10008.1"/>
    </source>
</evidence>
<organism evidence="2 3">
    <name type="scientific">Streptoalloteichus hindustanus</name>
    <dbReference type="NCBI Taxonomy" id="2017"/>
    <lineage>
        <taxon>Bacteria</taxon>
        <taxon>Bacillati</taxon>
        <taxon>Actinomycetota</taxon>
        <taxon>Actinomycetes</taxon>
        <taxon>Pseudonocardiales</taxon>
        <taxon>Pseudonocardiaceae</taxon>
        <taxon>Streptoalloteichus</taxon>
    </lineage>
</organism>
<dbReference type="EMBL" id="FQVN01000002">
    <property type="protein sequence ID" value="SHF10008.1"/>
    <property type="molecule type" value="Genomic_DNA"/>
</dbReference>
<name>A0A1M4YWC8_STRHI</name>
<protein>
    <submittedName>
        <fullName evidence="2">Uncharacterized protein</fullName>
    </submittedName>
</protein>
<dbReference type="STRING" id="2017.SAMN05444320_102509"/>
<dbReference type="Proteomes" id="UP000184501">
    <property type="component" value="Unassembled WGS sequence"/>
</dbReference>
<proteinExistence type="predicted"/>
<dbReference type="AlphaFoldDB" id="A0A1M4YWC8"/>
<dbReference type="Pfam" id="PF20129">
    <property type="entry name" value="DUF6519"/>
    <property type="match status" value="2"/>
</dbReference>
<feature type="compositionally biased region" description="Low complexity" evidence="1">
    <location>
        <begin position="110"/>
        <end position="124"/>
    </location>
</feature>
<evidence type="ECO:0000256" key="1">
    <source>
        <dbReference type="SAM" id="MobiDB-lite"/>
    </source>
</evidence>
<feature type="region of interest" description="Disordered" evidence="1">
    <location>
        <begin position="96"/>
        <end position="125"/>
    </location>
</feature>
<dbReference type="OrthoDB" id="134981at2"/>
<evidence type="ECO:0000313" key="3">
    <source>
        <dbReference type="Proteomes" id="UP000184501"/>
    </source>
</evidence>
<accession>A0A1M4YWC8</accession>
<keyword evidence="3" id="KW-1185">Reference proteome</keyword>
<gene>
    <name evidence="2" type="ORF">SAMN05444320_102509</name>
</gene>
<reference evidence="2 3" key="1">
    <citation type="submission" date="2016-11" db="EMBL/GenBank/DDBJ databases">
        <authorList>
            <person name="Jaros S."/>
            <person name="Januszkiewicz K."/>
            <person name="Wedrychowicz H."/>
        </authorList>
    </citation>
    <scope>NUCLEOTIDE SEQUENCE [LARGE SCALE GENOMIC DNA]</scope>
    <source>
        <strain evidence="2 3">DSM 44523</strain>
    </source>
</reference>
<dbReference type="RefSeq" id="WP_073480732.1">
    <property type="nucleotide sequence ID" value="NZ_FQVN01000002.1"/>
</dbReference>